<dbReference type="Proteomes" id="UP001206924">
    <property type="component" value="Unassembled WGS sequence"/>
</dbReference>
<gene>
    <name evidence="2" type="ORF">NNX28_01125</name>
</gene>
<evidence type="ECO:0000313" key="3">
    <source>
        <dbReference type="Proteomes" id="UP001206924"/>
    </source>
</evidence>
<dbReference type="Pfam" id="PF12840">
    <property type="entry name" value="HTH_20"/>
    <property type="match status" value="1"/>
</dbReference>
<evidence type="ECO:0000313" key="2">
    <source>
        <dbReference type="EMBL" id="MCQ1948527.1"/>
    </source>
</evidence>
<accession>A0ABT1NLT8</accession>
<comment type="caution">
    <text evidence="2">The sequence shown here is derived from an EMBL/GenBank/DDBJ whole genome shotgun (WGS) entry which is preliminary data.</text>
</comment>
<feature type="region of interest" description="Disordered" evidence="1">
    <location>
        <begin position="168"/>
        <end position="191"/>
    </location>
</feature>
<proteinExistence type="predicted"/>
<evidence type="ECO:0000256" key="1">
    <source>
        <dbReference type="SAM" id="MobiDB-lite"/>
    </source>
</evidence>
<dbReference type="InterPro" id="IPR036388">
    <property type="entry name" value="WH-like_DNA-bd_sf"/>
</dbReference>
<dbReference type="InterPro" id="IPR011991">
    <property type="entry name" value="ArsR-like_HTH"/>
</dbReference>
<sequence length="191" mass="21099">MTDESGTVPRRSASEEEAKALASAMRIRILRLCRKEQLTNKEIATRLAANPATVLYHVRKLVSVGFLEPQEARSGPSGAYEIPYSATDKSWQLNLDGRDLRLRGAAIGAFVSEVGQVPASEQVQISRLGIRLTEEGHARLLERLQALLDEFEAEEPPEGSTHYSLFMAIHPDSPPETQLERQPGNAREANP</sequence>
<dbReference type="CDD" id="cd00090">
    <property type="entry name" value="HTH_ARSR"/>
    <property type="match status" value="1"/>
</dbReference>
<name>A0ABT1NLT8_9MICC</name>
<dbReference type="Gene3D" id="1.10.10.10">
    <property type="entry name" value="Winged helix-like DNA-binding domain superfamily/Winged helix DNA-binding domain"/>
    <property type="match status" value="1"/>
</dbReference>
<keyword evidence="3" id="KW-1185">Reference proteome</keyword>
<dbReference type="RefSeq" id="WP_255864483.1">
    <property type="nucleotide sequence ID" value="NZ_CP104263.1"/>
</dbReference>
<dbReference type="InterPro" id="IPR036390">
    <property type="entry name" value="WH_DNA-bd_sf"/>
</dbReference>
<dbReference type="SUPFAM" id="SSF46785">
    <property type="entry name" value="Winged helix' DNA-binding domain"/>
    <property type="match status" value="1"/>
</dbReference>
<reference evidence="2 3" key="1">
    <citation type="submission" date="2022-07" db="EMBL/GenBank/DDBJ databases">
        <title>Novel species in genus Arthrobacter.</title>
        <authorList>
            <person name="Liu Y."/>
        </authorList>
    </citation>
    <scope>NUCLEOTIDE SEQUENCE [LARGE SCALE GENOMIC DNA]</scope>
    <source>
        <strain evidence="3">zg-Y859</strain>
    </source>
</reference>
<organism evidence="2 3">
    <name type="scientific">Arthrobacter jinronghuae</name>
    <dbReference type="NCBI Taxonomy" id="2964609"/>
    <lineage>
        <taxon>Bacteria</taxon>
        <taxon>Bacillati</taxon>
        <taxon>Actinomycetota</taxon>
        <taxon>Actinomycetes</taxon>
        <taxon>Micrococcales</taxon>
        <taxon>Micrococcaceae</taxon>
        <taxon>Arthrobacter</taxon>
    </lineage>
</organism>
<protein>
    <submittedName>
        <fullName evidence="2">Winged helix-turn-helix domain-containing protein</fullName>
    </submittedName>
</protein>
<dbReference type="EMBL" id="JANFLP010000001">
    <property type="protein sequence ID" value="MCQ1948527.1"/>
    <property type="molecule type" value="Genomic_DNA"/>
</dbReference>